<feature type="region of interest" description="Disordered" evidence="3">
    <location>
        <begin position="132"/>
        <end position="237"/>
    </location>
</feature>
<feature type="compositionally biased region" description="Gly residues" evidence="3">
    <location>
        <begin position="194"/>
        <end position="206"/>
    </location>
</feature>
<dbReference type="Gene3D" id="2.130.10.10">
    <property type="entry name" value="YVTN repeat-like/Quinoprotein amine dehydrogenase"/>
    <property type="match status" value="1"/>
</dbReference>
<comment type="caution">
    <text evidence="4">The sequence shown here is derived from an EMBL/GenBank/DDBJ whole genome shotgun (WGS) entry which is preliminary data.</text>
</comment>
<proteinExistence type="predicted"/>
<dbReference type="InterPro" id="IPR036322">
    <property type="entry name" value="WD40_repeat_dom_sf"/>
</dbReference>
<reference evidence="4 5" key="1">
    <citation type="journal article" date="2018" name="Sci. Rep.">
        <title>Raphidocelis subcapitata (=Pseudokirchneriella subcapitata) provides an insight into genome evolution and environmental adaptations in the Sphaeropleales.</title>
        <authorList>
            <person name="Suzuki S."/>
            <person name="Yamaguchi H."/>
            <person name="Nakajima N."/>
            <person name="Kawachi M."/>
        </authorList>
    </citation>
    <scope>NUCLEOTIDE SEQUENCE [LARGE SCALE GENOMIC DNA]</scope>
    <source>
        <strain evidence="4 5">NIES-35</strain>
    </source>
</reference>
<keyword evidence="2" id="KW-0677">Repeat</keyword>
<feature type="compositionally biased region" description="Low complexity" evidence="3">
    <location>
        <begin position="776"/>
        <end position="791"/>
    </location>
</feature>
<dbReference type="InterPro" id="IPR015943">
    <property type="entry name" value="WD40/YVTN_repeat-like_dom_sf"/>
</dbReference>
<dbReference type="SMART" id="SM00320">
    <property type="entry name" value="WD40"/>
    <property type="match status" value="4"/>
</dbReference>
<dbReference type="EMBL" id="BDRX01000030">
    <property type="protein sequence ID" value="GBF92172.1"/>
    <property type="molecule type" value="Genomic_DNA"/>
</dbReference>
<dbReference type="AlphaFoldDB" id="A0A2V0NZR3"/>
<dbReference type="Pfam" id="PF00400">
    <property type="entry name" value="WD40"/>
    <property type="match status" value="1"/>
</dbReference>
<evidence type="ECO:0000256" key="2">
    <source>
        <dbReference type="ARBA" id="ARBA00022737"/>
    </source>
</evidence>
<dbReference type="OrthoDB" id="674604at2759"/>
<evidence type="ECO:0000313" key="5">
    <source>
        <dbReference type="Proteomes" id="UP000247498"/>
    </source>
</evidence>
<dbReference type="PANTHER" id="PTHR19848">
    <property type="entry name" value="WD40 REPEAT PROTEIN"/>
    <property type="match status" value="1"/>
</dbReference>
<dbReference type="SUPFAM" id="SSF50978">
    <property type="entry name" value="WD40 repeat-like"/>
    <property type="match status" value="1"/>
</dbReference>
<feature type="region of interest" description="Disordered" evidence="3">
    <location>
        <begin position="1"/>
        <end position="38"/>
    </location>
</feature>
<evidence type="ECO:0000256" key="1">
    <source>
        <dbReference type="ARBA" id="ARBA00022574"/>
    </source>
</evidence>
<dbReference type="InParanoid" id="A0A2V0NZR3"/>
<dbReference type="InterPro" id="IPR001680">
    <property type="entry name" value="WD40_rpt"/>
</dbReference>
<name>A0A2V0NZR3_9CHLO</name>
<feature type="compositionally biased region" description="Low complexity" evidence="3">
    <location>
        <begin position="283"/>
        <end position="320"/>
    </location>
</feature>
<dbReference type="STRING" id="307507.A0A2V0NZR3"/>
<sequence length="823" mass="82691">MSSISTPIPVGPSRDAGTPLGSSPPQSAGPRERPLSSKQLWKRIAFDPVNMRPEEWEIGFVETEEAPERKSGAEAWSLRVHDRVVELPYAEFAARFGGAVPFHRIAFFRQRGAVVWESPELRGVVHPGQELYGSSAGSLQDRSGGGGGSLMGRSPLGGNRPPLPLSRDKGDAVGSPAAPVPLFGFERPPSEGASGSGCGACGGGSPSGARRERPRGGVSALLRGGGPSFHAPPLAAPQPCSRGALCRQLAGGCASAAPAAALPAARAPALGQLREGQAEGLVPDSGSSRGLSFSSCSGRSGRSASSDSEAGSSGASVGGSSDDDGGGGPPSAQLEAGLCDLCRGLALSDGGEQPAAAGAAGPAEPQELRDYSQLPDSVWLAVLGARGVGTRDLCHAARVSRGLRSLAVHTAPLWAALCAEVTGDAPPAEWGAAALRRACRRTELRAARWLDAGVSRSSGGFVGTACVALDAGKAVSGDASAVRVWSHATGRRIATLGGHPGRVTAVAFDDDTLVSGCTGGVLRLAAMDDLRCARQLRHHAGAVTAVALLHGHPITAGEEGTIAFWDPAAAGGTGAGAPIVSIPAEGPVAALDTASPAGHLLSAGGGVVAGWDAGAATRLFTLVPPPRAPAGGDAAFADLADGGGGGFSCVSSGGSLVAAGRAGQVCLWDVRSAACVGAVEWGATAGEDGLSRCAGVQLDGEWKLVATAGGGGALCVWDVRSVCGARPRPGWREPVLAMPAPGRISCFAFHDQTVIAGIEGAECALWTFGPPGDAGSATPSAAAPLDAASAAEGTRHRRKDGAAPRKGPVAKNRENRFPKRRTR</sequence>
<dbReference type="PANTHER" id="PTHR19848:SF8">
    <property type="entry name" value="F-BOX AND WD REPEAT DOMAIN CONTAINING 7"/>
    <property type="match status" value="1"/>
</dbReference>
<dbReference type="SUPFAM" id="SSF81383">
    <property type="entry name" value="F-box domain"/>
    <property type="match status" value="1"/>
</dbReference>
<dbReference type="InterPro" id="IPR036047">
    <property type="entry name" value="F-box-like_dom_sf"/>
</dbReference>
<keyword evidence="5" id="KW-1185">Reference proteome</keyword>
<feature type="region of interest" description="Disordered" evidence="3">
    <location>
        <begin position="279"/>
        <end position="330"/>
    </location>
</feature>
<evidence type="ECO:0000313" key="4">
    <source>
        <dbReference type="EMBL" id="GBF92172.1"/>
    </source>
</evidence>
<dbReference type="Proteomes" id="UP000247498">
    <property type="component" value="Unassembled WGS sequence"/>
</dbReference>
<protein>
    <submittedName>
        <fullName evidence="4">Uncharacterized protein</fullName>
    </submittedName>
</protein>
<gene>
    <name evidence="4" type="ORF">Rsub_05254</name>
</gene>
<keyword evidence="1" id="KW-0853">WD repeat</keyword>
<feature type="region of interest" description="Disordered" evidence="3">
    <location>
        <begin position="774"/>
        <end position="823"/>
    </location>
</feature>
<evidence type="ECO:0000256" key="3">
    <source>
        <dbReference type="SAM" id="MobiDB-lite"/>
    </source>
</evidence>
<accession>A0A2V0NZR3</accession>
<organism evidence="4 5">
    <name type="scientific">Raphidocelis subcapitata</name>
    <dbReference type="NCBI Taxonomy" id="307507"/>
    <lineage>
        <taxon>Eukaryota</taxon>
        <taxon>Viridiplantae</taxon>
        <taxon>Chlorophyta</taxon>
        <taxon>core chlorophytes</taxon>
        <taxon>Chlorophyceae</taxon>
        <taxon>CS clade</taxon>
        <taxon>Sphaeropleales</taxon>
        <taxon>Selenastraceae</taxon>
        <taxon>Raphidocelis</taxon>
    </lineage>
</organism>